<evidence type="ECO:0000256" key="8">
    <source>
        <dbReference type="ARBA" id="ARBA00022723"/>
    </source>
</evidence>
<organism evidence="17 18">
    <name type="scientific">Psychrosphaera ytuae</name>
    <dbReference type="NCBI Taxonomy" id="2820710"/>
    <lineage>
        <taxon>Bacteria</taxon>
        <taxon>Pseudomonadati</taxon>
        <taxon>Pseudomonadota</taxon>
        <taxon>Gammaproteobacteria</taxon>
        <taxon>Alteromonadales</taxon>
        <taxon>Pseudoalteromonadaceae</taxon>
        <taxon>Psychrosphaera</taxon>
    </lineage>
</organism>
<dbReference type="Pfam" id="PF17432">
    <property type="entry name" value="DUF3458_C"/>
    <property type="match status" value="1"/>
</dbReference>
<dbReference type="InterPro" id="IPR045357">
    <property type="entry name" value="Aminopeptidase_N-like_N"/>
</dbReference>
<evidence type="ECO:0000313" key="17">
    <source>
        <dbReference type="EMBL" id="QTH64131.1"/>
    </source>
</evidence>
<dbReference type="InterPro" id="IPR024601">
    <property type="entry name" value="Peptidase_M1_pepN_C"/>
</dbReference>
<dbReference type="GO" id="GO:0008270">
    <property type="term" value="F:zinc ion binding"/>
    <property type="evidence" value="ECO:0007669"/>
    <property type="project" value="InterPro"/>
</dbReference>
<feature type="domain" description="Peptidase M1 alanyl aminopeptidase Ig-like fold" evidence="14">
    <location>
        <begin position="452"/>
        <end position="540"/>
    </location>
</feature>
<dbReference type="AlphaFoldDB" id="A0A975DBM2"/>
<feature type="domain" description="Aminopeptidase N-like N-terminal" evidence="16">
    <location>
        <begin position="29"/>
        <end position="194"/>
    </location>
</feature>
<evidence type="ECO:0000256" key="10">
    <source>
        <dbReference type="ARBA" id="ARBA00022833"/>
    </source>
</evidence>
<evidence type="ECO:0000256" key="1">
    <source>
        <dbReference type="ARBA" id="ARBA00000098"/>
    </source>
</evidence>
<comment type="similarity">
    <text evidence="3">Belongs to the peptidase M1 family.</text>
</comment>
<dbReference type="PANTHER" id="PTHR46322:SF1">
    <property type="entry name" value="PUROMYCIN-SENSITIVE AMINOPEPTIDASE"/>
    <property type="match status" value="1"/>
</dbReference>
<dbReference type="InterPro" id="IPR038438">
    <property type="entry name" value="PepN_Ig-like_sf"/>
</dbReference>
<feature type="domain" description="Peptidase M1 membrane alanine aminopeptidase" evidence="13">
    <location>
        <begin position="234"/>
        <end position="447"/>
    </location>
</feature>
<dbReference type="Gene3D" id="1.10.390.10">
    <property type="entry name" value="Neutral Protease Domain 2"/>
    <property type="match status" value="1"/>
</dbReference>
<dbReference type="KEGG" id="psym:J1N51_01185"/>
<dbReference type="Gene3D" id="1.25.50.10">
    <property type="entry name" value="Peptidase M1, alanyl aminopeptidase, C-terminal domain"/>
    <property type="match status" value="1"/>
</dbReference>
<gene>
    <name evidence="17" type="primary">pepN</name>
    <name evidence="17" type="ORF">J1N51_01185</name>
</gene>
<dbReference type="Proteomes" id="UP000682739">
    <property type="component" value="Chromosome"/>
</dbReference>
<evidence type="ECO:0000259" key="16">
    <source>
        <dbReference type="Pfam" id="PF17900"/>
    </source>
</evidence>
<evidence type="ECO:0000256" key="7">
    <source>
        <dbReference type="ARBA" id="ARBA00022670"/>
    </source>
</evidence>
<dbReference type="InterPro" id="IPR012779">
    <property type="entry name" value="Peptidase_M1_pepN"/>
</dbReference>
<reference evidence="17" key="1">
    <citation type="submission" date="2021-03" db="EMBL/GenBank/DDBJ databases">
        <title>Description of Psychrosphaera ytuae sp. nov. isolated from deep sea sediment of South China Sea.</title>
        <authorList>
            <person name="Zhang J."/>
            <person name="Xu X.-D."/>
        </authorList>
    </citation>
    <scope>NUCLEOTIDE SEQUENCE</scope>
    <source>
        <strain evidence="17">MTZ26</strain>
    </source>
</reference>
<dbReference type="NCBIfam" id="TIGR02414">
    <property type="entry name" value="pepN_proteo"/>
    <property type="match status" value="1"/>
</dbReference>
<dbReference type="Pfam" id="PF01433">
    <property type="entry name" value="Peptidase_M1"/>
    <property type="match status" value="1"/>
</dbReference>
<keyword evidence="10" id="KW-0862">Zinc</keyword>
<dbReference type="Gene3D" id="2.60.40.1840">
    <property type="match status" value="1"/>
</dbReference>
<evidence type="ECO:0000256" key="3">
    <source>
        <dbReference type="ARBA" id="ARBA00010136"/>
    </source>
</evidence>
<dbReference type="InterPro" id="IPR042097">
    <property type="entry name" value="Aminopeptidase_N-like_N_sf"/>
</dbReference>
<keyword evidence="8" id="KW-0479">Metal-binding</keyword>
<evidence type="ECO:0000256" key="5">
    <source>
        <dbReference type="ARBA" id="ARBA00015611"/>
    </source>
</evidence>
<sequence length="860" mass="97044">MTDSVSTTANQAKYRADYTPPAFLIPTTNLEVKLDPEQTQVKASLVVEKNGVHNNSLELDAEVEKVVQIEIDGEGLSPDEFVYENGKLTINRAFEKAQVVIVSEINPKANTALEGLYLSAGAYCTQCEAEGFRRISPFLDRPDVLSIYTVTIIADEEQYPHILANGNLIAKQKDHKTGLTSVTWNDPFPKPSYLFAMVAGNFDLLKDTYTTISGREVSLEIYVDKGNLHLSDHAMESLKKSMQWDEAKYGLEYDLDTYMIVAVDFFNMGAMENKGLNIFNSKYVLADEKTATDTDYHGVESVIAHEYFHNWTGNRVTCRDWFQLSLKEGLTVFRDQQFSADMGNPVLERISHARVMRTMQFAEDAGPMSHPIRPDKVIEMNNFYTVTVYDKGAEVIRMMHSLLGESGFRKGMDLYFKRHDGQAVTCDDFVSAMADANNKDLSKFSRWYSQSGTPELTIQETKTGSVYTVEFSQRIYGRDDAYKALTIPVKYEVLNKHTGQQVERGVFVLEEHKGKLEIKTDQDVVTVLFEDFSSPVKVKRSLPLSDIKLIINNASDAFCRWDMLQTLWQMVAKEGKADGEAGRTLVNCLIDIVLKQELDPAIRAELLTIPSFQSLAEAFDEINVDAILKTRTLIPSLVTEQTQQAIRNELAEMGPVNNDYNKENVAQRSLKASLLNLLSFSDGEEVKSILRSVYDNAPNMTERVSALNASLNLGDALVQDLLNQMHKSFSQQPLVFDKICQIAASYNGDEVYQMMEYWASQEEFDPSNPNRIRSLYGAFVMRNPAQFHALSGKGYLFLERLLTDVDAKNPQLAARLIDPLLSYQRYDEQRVALMKGVLLRLSSTELSKDLYEKVHSALAN</sequence>
<dbReference type="GO" id="GO:0008237">
    <property type="term" value="F:metallopeptidase activity"/>
    <property type="evidence" value="ECO:0007669"/>
    <property type="project" value="UniProtKB-UniRule"/>
</dbReference>
<dbReference type="RefSeq" id="WP_208832186.1">
    <property type="nucleotide sequence ID" value="NZ_CP072110.1"/>
</dbReference>
<dbReference type="InterPro" id="IPR035414">
    <property type="entry name" value="Peptidase_M1_pepN_Ig-like"/>
</dbReference>
<keyword evidence="9 17" id="KW-0378">Hydrolase</keyword>
<keyword evidence="18" id="KW-1185">Reference proteome</keyword>
<evidence type="ECO:0000256" key="2">
    <source>
        <dbReference type="ARBA" id="ARBA00001947"/>
    </source>
</evidence>
<dbReference type="FunFam" id="1.10.390.10:FF:000002">
    <property type="entry name" value="Aminopeptidase N"/>
    <property type="match status" value="1"/>
</dbReference>
<proteinExistence type="inferred from homology"/>
<accession>A0A975DBM2</accession>
<evidence type="ECO:0000256" key="12">
    <source>
        <dbReference type="NCBIfam" id="TIGR02414"/>
    </source>
</evidence>
<evidence type="ECO:0000256" key="4">
    <source>
        <dbReference type="ARBA" id="ARBA00012564"/>
    </source>
</evidence>
<evidence type="ECO:0000259" key="15">
    <source>
        <dbReference type="Pfam" id="PF17432"/>
    </source>
</evidence>
<dbReference type="SUPFAM" id="SSF55486">
    <property type="entry name" value="Metalloproteases ('zincins'), catalytic domain"/>
    <property type="match status" value="1"/>
</dbReference>
<name>A0A975DBM2_9GAMM</name>
<keyword evidence="11" id="KW-0482">Metalloprotease</keyword>
<dbReference type="Pfam" id="PF17900">
    <property type="entry name" value="Peptidase_M1_N"/>
    <property type="match status" value="1"/>
</dbReference>
<evidence type="ECO:0000259" key="13">
    <source>
        <dbReference type="Pfam" id="PF01433"/>
    </source>
</evidence>
<dbReference type="InterPro" id="IPR014782">
    <property type="entry name" value="Peptidase_M1_dom"/>
</dbReference>
<evidence type="ECO:0000313" key="18">
    <source>
        <dbReference type="Proteomes" id="UP000682739"/>
    </source>
</evidence>
<feature type="domain" description="Peptidase M1 alanyl aminopeptidase C-terminal" evidence="15">
    <location>
        <begin position="549"/>
        <end position="858"/>
    </location>
</feature>
<dbReference type="PANTHER" id="PTHR46322">
    <property type="entry name" value="PUROMYCIN-SENSITIVE AMINOPEPTIDASE"/>
    <property type="match status" value="1"/>
</dbReference>
<dbReference type="SUPFAM" id="SSF63737">
    <property type="entry name" value="Leukotriene A4 hydrolase N-terminal domain"/>
    <property type="match status" value="1"/>
</dbReference>
<dbReference type="InterPro" id="IPR001930">
    <property type="entry name" value="Peptidase_M1"/>
</dbReference>
<evidence type="ECO:0000256" key="11">
    <source>
        <dbReference type="ARBA" id="ARBA00023049"/>
    </source>
</evidence>
<dbReference type="PRINTS" id="PR00756">
    <property type="entry name" value="ALADIPTASE"/>
</dbReference>
<dbReference type="Gene3D" id="2.60.40.1730">
    <property type="entry name" value="tricorn interacting facor f3 domain"/>
    <property type="match status" value="1"/>
</dbReference>
<keyword evidence="7" id="KW-0645">Protease</keyword>
<dbReference type="EMBL" id="CP072110">
    <property type="protein sequence ID" value="QTH64131.1"/>
    <property type="molecule type" value="Genomic_DNA"/>
</dbReference>
<dbReference type="EC" id="3.4.11.2" evidence="4 12"/>
<dbReference type="InterPro" id="IPR027268">
    <property type="entry name" value="Peptidase_M4/M1_CTD_sf"/>
</dbReference>
<dbReference type="CDD" id="cd09600">
    <property type="entry name" value="M1_APN"/>
    <property type="match status" value="1"/>
</dbReference>
<dbReference type="GO" id="GO:0016285">
    <property type="term" value="F:alanyl aminopeptidase activity"/>
    <property type="evidence" value="ECO:0007669"/>
    <property type="project" value="UniProtKB-EC"/>
</dbReference>
<comment type="catalytic activity">
    <reaction evidence="1">
        <text>Release of an N-terminal amino acid, Xaa-|-Yaa- from a peptide, amide or arylamide. Xaa is preferably Ala, but may be most amino acids including Pro (slow action). When a terminal hydrophobic residue is followed by a prolyl residue, the two may be released as an intact Xaa-Pro dipeptide.</text>
        <dbReference type="EC" id="3.4.11.2"/>
    </reaction>
</comment>
<protein>
    <recommendedName>
        <fullName evidence="5 12">Aminopeptidase N</fullName>
        <ecNumber evidence="4 12">3.4.11.2</ecNumber>
    </recommendedName>
</protein>
<dbReference type="GO" id="GO:0006508">
    <property type="term" value="P:proteolysis"/>
    <property type="evidence" value="ECO:0007669"/>
    <property type="project" value="UniProtKB-UniRule"/>
</dbReference>
<evidence type="ECO:0000256" key="9">
    <source>
        <dbReference type="ARBA" id="ARBA00022801"/>
    </source>
</evidence>
<dbReference type="Pfam" id="PF11940">
    <property type="entry name" value="DUF3458"/>
    <property type="match status" value="1"/>
</dbReference>
<dbReference type="FunFam" id="3.30.2010.30:FF:000002">
    <property type="entry name" value="Putative aminopeptidase N"/>
    <property type="match status" value="1"/>
</dbReference>
<evidence type="ECO:0000256" key="6">
    <source>
        <dbReference type="ARBA" id="ARBA00022438"/>
    </source>
</evidence>
<dbReference type="InterPro" id="IPR037144">
    <property type="entry name" value="Peptidase_M1_pepN_C_sf"/>
</dbReference>
<keyword evidence="6 17" id="KW-0031">Aminopeptidase</keyword>
<dbReference type="Gene3D" id="3.30.2010.30">
    <property type="match status" value="1"/>
</dbReference>
<evidence type="ECO:0000259" key="14">
    <source>
        <dbReference type="Pfam" id="PF11940"/>
    </source>
</evidence>
<comment type="cofactor">
    <cofactor evidence="2">
        <name>Zn(2+)</name>
        <dbReference type="ChEBI" id="CHEBI:29105"/>
    </cofactor>
</comment>